<dbReference type="eggNOG" id="COG1191">
    <property type="taxonomic scope" value="Bacteria"/>
</dbReference>
<accession>Q01T87</accession>
<dbReference type="Gene3D" id="1.10.1740.10">
    <property type="match status" value="1"/>
</dbReference>
<organism evidence="6">
    <name type="scientific">Solibacter usitatus (strain Ellin6076)</name>
    <dbReference type="NCBI Taxonomy" id="234267"/>
    <lineage>
        <taxon>Bacteria</taxon>
        <taxon>Pseudomonadati</taxon>
        <taxon>Acidobacteriota</taxon>
        <taxon>Terriglobia</taxon>
        <taxon>Bryobacterales</taxon>
        <taxon>Solibacteraceae</taxon>
        <taxon>Candidatus Solibacter</taxon>
    </lineage>
</organism>
<dbReference type="InParanoid" id="Q01T87"/>
<protein>
    <submittedName>
        <fullName evidence="6">RNA polymerase, sigma 28 subunit, FliA/WhiG family</fullName>
    </submittedName>
</protein>
<dbReference type="PROSITE" id="PS00715">
    <property type="entry name" value="SIGMA70_1"/>
    <property type="match status" value="1"/>
</dbReference>
<dbReference type="InterPro" id="IPR014284">
    <property type="entry name" value="RNA_pol_sigma-70_dom"/>
</dbReference>
<keyword evidence="4" id="KW-0804">Transcription</keyword>
<dbReference type="SUPFAM" id="SSF88659">
    <property type="entry name" value="Sigma3 and sigma4 domains of RNA polymerase sigma factors"/>
    <property type="match status" value="2"/>
</dbReference>
<dbReference type="InterPro" id="IPR012845">
    <property type="entry name" value="RNA_pol_sigma_FliA_WhiG"/>
</dbReference>
<dbReference type="Gene3D" id="1.20.140.160">
    <property type="match status" value="1"/>
</dbReference>
<dbReference type="GO" id="GO:0006352">
    <property type="term" value="P:DNA-templated transcription initiation"/>
    <property type="evidence" value="ECO:0007669"/>
    <property type="project" value="InterPro"/>
</dbReference>
<dbReference type="InterPro" id="IPR013325">
    <property type="entry name" value="RNA_pol_sigma_r2"/>
</dbReference>
<dbReference type="SUPFAM" id="SSF88946">
    <property type="entry name" value="Sigma2 domain of RNA polymerase sigma factors"/>
    <property type="match status" value="1"/>
</dbReference>
<evidence type="ECO:0000256" key="3">
    <source>
        <dbReference type="ARBA" id="ARBA00023125"/>
    </source>
</evidence>
<keyword evidence="3" id="KW-0238">DNA-binding</keyword>
<dbReference type="CDD" id="cd06171">
    <property type="entry name" value="Sigma70_r4"/>
    <property type="match status" value="1"/>
</dbReference>
<dbReference type="AlphaFoldDB" id="Q01T87"/>
<dbReference type="PIRSF" id="PIRSF000770">
    <property type="entry name" value="RNA_pol_sigma-SigE/K"/>
    <property type="match status" value="1"/>
</dbReference>
<evidence type="ECO:0000313" key="6">
    <source>
        <dbReference type="EMBL" id="ABJ87133.1"/>
    </source>
</evidence>
<dbReference type="KEGG" id="sus:Acid_6207"/>
<evidence type="ECO:0000256" key="4">
    <source>
        <dbReference type="ARBA" id="ARBA00023163"/>
    </source>
</evidence>
<dbReference type="HOGENOM" id="CLU_014793_8_1_0"/>
<evidence type="ECO:0000259" key="5">
    <source>
        <dbReference type="PROSITE" id="PS00715"/>
    </source>
</evidence>
<dbReference type="GO" id="GO:0003677">
    <property type="term" value="F:DNA binding"/>
    <property type="evidence" value="ECO:0007669"/>
    <property type="project" value="UniProtKB-KW"/>
</dbReference>
<dbReference type="PANTHER" id="PTHR30385">
    <property type="entry name" value="SIGMA FACTOR F FLAGELLAR"/>
    <property type="match status" value="1"/>
</dbReference>
<dbReference type="InterPro" id="IPR007627">
    <property type="entry name" value="RNA_pol_sigma70_r2"/>
</dbReference>
<dbReference type="InterPro" id="IPR013324">
    <property type="entry name" value="RNA_pol_sigma_r3/r4-like"/>
</dbReference>
<dbReference type="PANTHER" id="PTHR30385:SF7">
    <property type="entry name" value="RNA POLYMERASE SIGMA FACTOR FLIA"/>
    <property type="match status" value="1"/>
</dbReference>
<dbReference type="GO" id="GO:0003899">
    <property type="term" value="F:DNA-directed RNA polymerase activity"/>
    <property type="evidence" value="ECO:0007669"/>
    <property type="project" value="InterPro"/>
</dbReference>
<proteinExistence type="predicted"/>
<dbReference type="STRING" id="234267.Acid_6207"/>
<reference evidence="6" key="1">
    <citation type="submission" date="2006-10" db="EMBL/GenBank/DDBJ databases">
        <title>Complete sequence of Solibacter usitatus Ellin6076.</title>
        <authorList>
            <consortium name="US DOE Joint Genome Institute"/>
            <person name="Copeland A."/>
            <person name="Lucas S."/>
            <person name="Lapidus A."/>
            <person name="Barry K."/>
            <person name="Detter J.C."/>
            <person name="Glavina del Rio T."/>
            <person name="Hammon N."/>
            <person name="Israni S."/>
            <person name="Dalin E."/>
            <person name="Tice H."/>
            <person name="Pitluck S."/>
            <person name="Thompson L.S."/>
            <person name="Brettin T."/>
            <person name="Bruce D."/>
            <person name="Han C."/>
            <person name="Tapia R."/>
            <person name="Gilna P."/>
            <person name="Schmutz J."/>
            <person name="Larimer F."/>
            <person name="Land M."/>
            <person name="Hauser L."/>
            <person name="Kyrpides N."/>
            <person name="Mikhailova N."/>
            <person name="Janssen P.H."/>
            <person name="Kuske C.R."/>
            <person name="Richardson P."/>
        </authorList>
    </citation>
    <scope>NUCLEOTIDE SEQUENCE</scope>
    <source>
        <strain evidence="6">Ellin6076</strain>
    </source>
</reference>
<feature type="domain" description="RNA polymerase sigma-70" evidence="5">
    <location>
        <begin position="49"/>
        <end position="62"/>
    </location>
</feature>
<dbReference type="Pfam" id="PF04545">
    <property type="entry name" value="Sigma70_r4"/>
    <property type="match status" value="1"/>
</dbReference>
<dbReference type="Pfam" id="PF04542">
    <property type="entry name" value="Sigma70_r2"/>
    <property type="match status" value="1"/>
</dbReference>
<dbReference type="GO" id="GO:0016987">
    <property type="term" value="F:sigma factor activity"/>
    <property type="evidence" value="ECO:0007669"/>
    <property type="project" value="UniProtKB-KW"/>
</dbReference>
<evidence type="ECO:0000256" key="2">
    <source>
        <dbReference type="ARBA" id="ARBA00023082"/>
    </source>
</evidence>
<dbReference type="NCBIfam" id="TIGR02479">
    <property type="entry name" value="FliA_WhiG"/>
    <property type="match status" value="1"/>
</dbReference>
<dbReference type="InterPro" id="IPR000943">
    <property type="entry name" value="RNA_pol_sigma70"/>
</dbReference>
<keyword evidence="2" id="KW-0731">Sigma factor</keyword>
<dbReference type="EMBL" id="CP000473">
    <property type="protein sequence ID" value="ABJ87133.1"/>
    <property type="molecule type" value="Genomic_DNA"/>
</dbReference>
<gene>
    <name evidence="6" type="ordered locus">Acid_6207</name>
</gene>
<dbReference type="InterPro" id="IPR007630">
    <property type="entry name" value="RNA_pol_sigma70_r4"/>
</dbReference>
<name>Q01T87_SOLUE</name>
<sequence>MSATSVSTRSQSEVSLQQRDQIVLDHLPLVKAIAIRVHENLPVHVDLDDLIHAGVMGLFDAVTKYDGDKNVAFHSYAKHRIKGAILDSLRQLDWASRDLRRRQKQVESVTRDLGVKLGRSPHDSEIAEQMGVGLARWRQMQIEMRTVGLVSATPNPDQDRERAQEFPAKPNLQPDRMCEQRQLESTLARAIGTLPLRYQKVVFLYYTNDLTMKEIGEVLGVNESRVSQIHKIALKKMAGVLESEGIRSAEALSVA</sequence>
<evidence type="ECO:0000256" key="1">
    <source>
        <dbReference type="ARBA" id="ARBA00023015"/>
    </source>
</evidence>
<keyword evidence="1" id="KW-0805">Transcription regulation</keyword>
<dbReference type="OrthoDB" id="9799825at2"/>
<dbReference type="NCBIfam" id="NF005413">
    <property type="entry name" value="PRK06986.1"/>
    <property type="match status" value="1"/>
</dbReference>
<dbReference type="PRINTS" id="PR00046">
    <property type="entry name" value="SIGMA70FCT"/>
</dbReference>
<dbReference type="NCBIfam" id="TIGR02937">
    <property type="entry name" value="sigma70-ECF"/>
    <property type="match status" value="1"/>
</dbReference>